<dbReference type="PANTHER" id="PTHR10465">
    <property type="entry name" value="TRANSMEMBRANE GTPASE FZO1"/>
    <property type="match status" value="1"/>
</dbReference>
<proteinExistence type="predicted"/>
<evidence type="ECO:0000256" key="2">
    <source>
        <dbReference type="ARBA" id="ARBA00022741"/>
    </source>
</evidence>
<evidence type="ECO:0000313" key="10">
    <source>
        <dbReference type="Proteomes" id="UP000005289"/>
    </source>
</evidence>
<keyword evidence="5 7" id="KW-0472">Membrane</keyword>
<sequence length="511" mass="56726">MFNRPGNRVSQQLSRLSNRLSEENPALEGVVSPFQALDRVGYAAGLLDPEEESYAFTISWWPMIAVLGTFSAGKSTFINEYIGTTVQRSGSQAVDDRFTVISYGTSDKVQELPGLALDGDPRFPFYRVSDEIERLSDGGGRTVDHFLAMKTVRSERLRGRILIDSPGFDADEQRATILQLTDHIIDLSDLVLVFFDARHPEPGAMRDTLEHLVNRVAARNDFTKLVFILNQIDTTWREDNLEEVVSAWQRAVVRQGTATGRFYCLYNPSAAVEIGDEKVRARYEYKSAQDREEIHHKIAEISSSRSYRIVGAMQAIAESIEMDALPALTRALGRWRRRVVQANALLMGVVLAVAIWAGQSLTGGFAPWFDGTLTQSMRDHPVISTLVVLLFAGVLLGIHYFNRGWVAQRIARTLPNETASGNWRAAFLRNTAFWRSIFLKAPAGLGRGAIRQLHALREQAETYVQRLNDQFMDEGHPPSATEPAHAAAPSGQREQPAPDAGGRAARSDAAG</sequence>
<evidence type="ECO:0000256" key="5">
    <source>
        <dbReference type="ARBA" id="ARBA00023136"/>
    </source>
</evidence>
<keyword evidence="4" id="KW-0342">GTP-binding</keyword>
<dbReference type="GO" id="GO:0016020">
    <property type="term" value="C:membrane"/>
    <property type="evidence" value="ECO:0007669"/>
    <property type="project" value="UniProtKB-SubCell"/>
</dbReference>
<evidence type="ECO:0000256" key="1">
    <source>
        <dbReference type="ARBA" id="ARBA00004370"/>
    </source>
</evidence>
<keyword evidence="7" id="KW-0812">Transmembrane</keyword>
<evidence type="ECO:0000256" key="3">
    <source>
        <dbReference type="ARBA" id="ARBA00022801"/>
    </source>
</evidence>
<organism evidence="9 10">
    <name type="scientific">Thioalkalivibrio paradoxus ARh 1</name>
    <dbReference type="NCBI Taxonomy" id="713585"/>
    <lineage>
        <taxon>Bacteria</taxon>
        <taxon>Pseudomonadati</taxon>
        <taxon>Pseudomonadota</taxon>
        <taxon>Gammaproteobacteria</taxon>
        <taxon>Chromatiales</taxon>
        <taxon>Ectothiorhodospiraceae</taxon>
        <taxon>Thioalkalivibrio</taxon>
    </lineage>
</organism>
<keyword evidence="7" id="KW-1133">Transmembrane helix</keyword>
<evidence type="ECO:0000259" key="8">
    <source>
        <dbReference type="Pfam" id="PF00350"/>
    </source>
</evidence>
<comment type="subcellular location">
    <subcellularLocation>
        <location evidence="1">Membrane</location>
    </subcellularLocation>
</comment>
<dbReference type="InterPro" id="IPR045063">
    <property type="entry name" value="Dynamin_N"/>
</dbReference>
<evidence type="ECO:0000256" key="7">
    <source>
        <dbReference type="SAM" id="Phobius"/>
    </source>
</evidence>
<dbReference type="PANTHER" id="PTHR10465:SF0">
    <property type="entry name" value="SARCALUMENIN"/>
    <property type="match status" value="1"/>
</dbReference>
<dbReference type="InterPro" id="IPR027417">
    <property type="entry name" value="P-loop_NTPase"/>
</dbReference>
<evidence type="ECO:0000313" key="9">
    <source>
        <dbReference type="EMBL" id="AHE97706.1"/>
    </source>
</evidence>
<dbReference type="GO" id="GO:0005525">
    <property type="term" value="F:GTP binding"/>
    <property type="evidence" value="ECO:0007669"/>
    <property type="project" value="UniProtKB-KW"/>
</dbReference>
<feature type="region of interest" description="Disordered" evidence="6">
    <location>
        <begin position="471"/>
        <end position="511"/>
    </location>
</feature>
<evidence type="ECO:0000256" key="6">
    <source>
        <dbReference type="SAM" id="MobiDB-lite"/>
    </source>
</evidence>
<reference evidence="9 10" key="1">
    <citation type="submission" date="2013-12" db="EMBL/GenBank/DDBJ databases">
        <authorList>
            <consortium name="DOE Joint Genome Institute"/>
            <person name="Muyzer G."/>
            <person name="Huntemann M."/>
            <person name="Han J."/>
            <person name="Chen A."/>
            <person name="Kyrpides N."/>
            <person name="Mavromatis K."/>
            <person name="Markowitz V."/>
            <person name="Palaniappan K."/>
            <person name="Ivanova N."/>
            <person name="Schaumberg A."/>
            <person name="Pati A."/>
            <person name="Liolios K."/>
            <person name="Nordberg H.P."/>
            <person name="Cantor M.N."/>
            <person name="Hua S.X."/>
            <person name="Woyke T."/>
        </authorList>
    </citation>
    <scope>NUCLEOTIDE SEQUENCE [LARGE SCALE GENOMIC DNA]</scope>
    <source>
        <strain evidence="9 10">ARh 1</strain>
    </source>
</reference>
<dbReference type="STRING" id="713585.THITH_04895"/>
<dbReference type="RefSeq" id="WP_006748862.1">
    <property type="nucleotide sequence ID" value="NZ_CP007029.1"/>
</dbReference>
<dbReference type="KEGG" id="tti:THITH_04895"/>
<dbReference type="SUPFAM" id="SSF52540">
    <property type="entry name" value="P-loop containing nucleoside triphosphate hydrolases"/>
    <property type="match status" value="1"/>
</dbReference>
<dbReference type="Pfam" id="PF00350">
    <property type="entry name" value="Dynamin_N"/>
    <property type="match status" value="1"/>
</dbReference>
<dbReference type="OrthoDB" id="8541181at2"/>
<accession>W0DH35</accession>
<dbReference type="AlphaFoldDB" id="W0DH35"/>
<feature type="transmembrane region" description="Helical" evidence="7">
    <location>
        <begin position="381"/>
        <end position="402"/>
    </location>
</feature>
<keyword evidence="2" id="KW-0547">Nucleotide-binding</keyword>
<keyword evidence="10" id="KW-1185">Reference proteome</keyword>
<dbReference type="Gene3D" id="3.40.50.300">
    <property type="entry name" value="P-loop containing nucleotide triphosphate hydrolases"/>
    <property type="match status" value="1"/>
</dbReference>
<feature type="domain" description="Dynamin N-terminal" evidence="8">
    <location>
        <begin position="64"/>
        <end position="230"/>
    </location>
</feature>
<dbReference type="InterPro" id="IPR027094">
    <property type="entry name" value="Mitofusin_fam"/>
</dbReference>
<dbReference type="GO" id="GO:0003924">
    <property type="term" value="F:GTPase activity"/>
    <property type="evidence" value="ECO:0007669"/>
    <property type="project" value="InterPro"/>
</dbReference>
<evidence type="ECO:0000256" key="4">
    <source>
        <dbReference type="ARBA" id="ARBA00023134"/>
    </source>
</evidence>
<gene>
    <name evidence="9" type="ORF">THITH_04895</name>
</gene>
<feature type="transmembrane region" description="Helical" evidence="7">
    <location>
        <begin position="344"/>
        <end position="369"/>
    </location>
</feature>
<feature type="compositionally biased region" description="Low complexity" evidence="6">
    <location>
        <begin position="497"/>
        <end position="511"/>
    </location>
</feature>
<dbReference type="Proteomes" id="UP000005289">
    <property type="component" value="Chromosome"/>
</dbReference>
<dbReference type="EMBL" id="CP007029">
    <property type="protein sequence ID" value="AHE97706.1"/>
    <property type="molecule type" value="Genomic_DNA"/>
</dbReference>
<dbReference type="HOGENOM" id="CLU_533095_0_0_6"/>
<protein>
    <submittedName>
        <fullName evidence="9">Dynamin family protein</fullName>
    </submittedName>
</protein>
<keyword evidence="3" id="KW-0378">Hydrolase</keyword>
<name>W0DH35_9GAMM</name>